<sequence>MANRNNSQLGYMSYSQSSESYYSERNNSQDGYKLACSDNQDITSYSPEKNKSPQGCKEQPPCIQDTYSSSGGSQGYYYNINNVEYNQHDGYEYGFNHYDYLPNYGDENYDDQTYFNGYKEPFCGSSSQQKPICRSTSSHVSKKLHKNSGIIHVKPNFGSNMYNVDAIHEERAKTQRRTEKLEVMIKIHGALTQLTEQWKIRQKELKELQKELKEFRKEEDKDLHEHYHQEMLYSSIWTNIHLLVANTKYA</sequence>
<feature type="compositionally biased region" description="Polar residues" evidence="2">
    <location>
        <begin position="1"/>
        <end position="10"/>
    </location>
</feature>
<gene>
    <name evidence="3" type="ORF">Pyn_34085</name>
</gene>
<feature type="region of interest" description="Disordered" evidence="2">
    <location>
        <begin position="1"/>
        <end position="63"/>
    </location>
</feature>
<keyword evidence="1" id="KW-0175">Coiled coil</keyword>
<dbReference type="AlphaFoldDB" id="A0A314XJW2"/>
<accession>A0A314XJW2</accession>
<evidence type="ECO:0000313" key="4">
    <source>
        <dbReference type="Proteomes" id="UP000250321"/>
    </source>
</evidence>
<feature type="compositionally biased region" description="Low complexity" evidence="2">
    <location>
        <begin position="13"/>
        <end position="29"/>
    </location>
</feature>
<organism evidence="3 4">
    <name type="scientific">Prunus yedoensis var. nudiflora</name>
    <dbReference type="NCBI Taxonomy" id="2094558"/>
    <lineage>
        <taxon>Eukaryota</taxon>
        <taxon>Viridiplantae</taxon>
        <taxon>Streptophyta</taxon>
        <taxon>Embryophyta</taxon>
        <taxon>Tracheophyta</taxon>
        <taxon>Spermatophyta</taxon>
        <taxon>Magnoliopsida</taxon>
        <taxon>eudicotyledons</taxon>
        <taxon>Gunneridae</taxon>
        <taxon>Pentapetalae</taxon>
        <taxon>rosids</taxon>
        <taxon>fabids</taxon>
        <taxon>Rosales</taxon>
        <taxon>Rosaceae</taxon>
        <taxon>Amygdaloideae</taxon>
        <taxon>Amygdaleae</taxon>
        <taxon>Prunus</taxon>
    </lineage>
</organism>
<keyword evidence="4" id="KW-1185">Reference proteome</keyword>
<proteinExistence type="predicted"/>
<feature type="coiled-coil region" evidence="1">
    <location>
        <begin position="191"/>
        <end position="225"/>
    </location>
</feature>
<name>A0A314XJW2_PRUYE</name>
<comment type="caution">
    <text evidence="3">The sequence shown here is derived from an EMBL/GenBank/DDBJ whole genome shotgun (WGS) entry which is preliminary data.</text>
</comment>
<reference evidence="3 4" key="1">
    <citation type="submission" date="2018-02" db="EMBL/GenBank/DDBJ databases">
        <title>Draft genome of wild Prunus yedoensis var. nudiflora.</title>
        <authorList>
            <person name="Baek S."/>
            <person name="Kim J.-H."/>
            <person name="Choi K."/>
            <person name="Kim G.-B."/>
            <person name="Cho A."/>
            <person name="Jang H."/>
            <person name="Shin C.-H."/>
            <person name="Yu H.-J."/>
            <person name="Mun J.-H."/>
        </authorList>
    </citation>
    <scope>NUCLEOTIDE SEQUENCE [LARGE SCALE GENOMIC DNA]</scope>
    <source>
        <strain evidence="4">cv. Jeju island</strain>
        <tissue evidence="3">Leaf</tissue>
    </source>
</reference>
<feature type="compositionally biased region" description="Polar residues" evidence="2">
    <location>
        <begin position="37"/>
        <end position="47"/>
    </location>
</feature>
<evidence type="ECO:0000313" key="3">
    <source>
        <dbReference type="EMBL" id="PQP91950.1"/>
    </source>
</evidence>
<dbReference type="Proteomes" id="UP000250321">
    <property type="component" value="Unassembled WGS sequence"/>
</dbReference>
<dbReference type="EMBL" id="PJQY01002641">
    <property type="protein sequence ID" value="PQP91950.1"/>
    <property type="molecule type" value="Genomic_DNA"/>
</dbReference>
<evidence type="ECO:0000256" key="1">
    <source>
        <dbReference type="SAM" id="Coils"/>
    </source>
</evidence>
<evidence type="ECO:0000256" key="2">
    <source>
        <dbReference type="SAM" id="MobiDB-lite"/>
    </source>
</evidence>
<protein>
    <submittedName>
        <fullName evidence="3">Uncharacterized protein</fullName>
    </submittedName>
</protein>